<dbReference type="AlphaFoldDB" id="A0A916TQS8"/>
<evidence type="ECO:0000256" key="1">
    <source>
        <dbReference type="ARBA" id="ARBA00022714"/>
    </source>
</evidence>
<comment type="similarity">
    <text evidence="6">Belongs to the bacterial ring-hydroxylating dioxygenase ferredoxin component family.</text>
</comment>
<keyword evidence="4" id="KW-0411">Iron-sulfur</keyword>
<dbReference type="PANTHER" id="PTHR21496:SF0">
    <property type="entry name" value="RIESKE DOMAIN-CONTAINING PROTEIN"/>
    <property type="match status" value="1"/>
</dbReference>
<evidence type="ECO:0000256" key="3">
    <source>
        <dbReference type="ARBA" id="ARBA00023004"/>
    </source>
</evidence>
<dbReference type="PROSITE" id="PS51296">
    <property type="entry name" value="RIESKE"/>
    <property type="match status" value="1"/>
</dbReference>
<evidence type="ECO:0000313" key="9">
    <source>
        <dbReference type="Proteomes" id="UP000608154"/>
    </source>
</evidence>
<dbReference type="GO" id="GO:0046872">
    <property type="term" value="F:metal ion binding"/>
    <property type="evidence" value="ECO:0007669"/>
    <property type="project" value="UniProtKB-KW"/>
</dbReference>
<name>A0A916TQS8_9SPHN</name>
<protein>
    <submittedName>
        <fullName evidence="8">Nitrite reductase</fullName>
    </submittedName>
</protein>
<gene>
    <name evidence="8" type="primary">nasE</name>
    <name evidence="8" type="ORF">GCM10011494_12030</name>
</gene>
<dbReference type="Gene3D" id="2.102.10.10">
    <property type="entry name" value="Rieske [2Fe-2S] iron-sulphur domain"/>
    <property type="match status" value="1"/>
</dbReference>
<dbReference type="InterPro" id="IPR036922">
    <property type="entry name" value="Rieske_2Fe-2S_sf"/>
</dbReference>
<proteinExistence type="inferred from homology"/>
<organism evidence="8 9">
    <name type="scientific">Novosphingobium endophyticum</name>
    <dbReference type="NCBI Taxonomy" id="1955250"/>
    <lineage>
        <taxon>Bacteria</taxon>
        <taxon>Pseudomonadati</taxon>
        <taxon>Pseudomonadota</taxon>
        <taxon>Alphaproteobacteria</taxon>
        <taxon>Sphingomonadales</taxon>
        <taxon>Sphingomonadaceae</taxon>
        <taxon>Novosphingobium</taxon>
    </lineage>
</organism>
<keyword evidence="9" id="KW-1185">Reference proteome</keyword>
<dbReference type="EMBL" id="BMHK01000006">
    <property type="protein sequence ID" value="GGB95165.1"/>
    <property type="molecule type" value="Genomic_DNA"/>
</dbReference>
<accession>A0A916TQS8</accession>
<sequence length="140" mass="15458">MEGEEHKAWRVILPRLVVARHDPGRTEKGIAMEFVKVASASDIADGALVPVEAKGVKLLVTKVGGTFYAAQRKCPHLGFNLCRGKLEGRSVVCALHKAKFDLTTGKIERDPKFLFIDMKARNELAVYPAKEEDGAVWVEI</sequence>
<dbReference type="Proteomes" id="UP000608154">
    <property type="component" value="Unassembled WGS sequence"/>
</dbReference>
<evidence type="ECO:0000256" key="6">
    <source>
        <dbReference type="ARBA" id="ARBA00038001"/>
    </source>
</evidence>
<dbReference type="Pfam" id="PF00355">
    <property type="entry name" value="Rieske"/>
    <property type="match status" value="1"/>
</dbReference>
<comment type="cofactor">
    <cofactor evidence="5">
        <name>[2Fe-2S] cluster</name>
        <dbReference type="ChEBI" id="CHEBI:190135"/>
    </cofactor>
</comment>
<feature type="domain" description="Rieske" evidence="7">
    <location>
        <begin position="35"/>
        <end position="138"/>
    </location>
</feature>
<evidence type="ECO:0000256" key="2">
    <source>
        <dbReference type="ARBA" id="ARBA00022723"/>
    </source>
</evidence>
<keyword evidence="2" id="KW-0479">Metal-binding</keyword>
<keyword evidence="1" id="KW-0001">2Fe-2S</keyword>
<evidence type="ECO:0000259" key="7">
    <source>
        <dbReference type="PROSITE" id="PS51296"/>
    </source>
</evidence>
<reference evidence="8" key="2">
    <citation type="submission" date="2020-09" db="EMBL/GenBank/DDBJ databases">
        <authorList>
            <person name="Sun Q."/>
            <person name="Zhou Y."/>
        </authorList>
    </citation>
    <scope>NUCLEOTIDE SEQUENCE</scope>
    <source>
        <strain evidence="8">CGMCC 1.15095</strain>
    </source>
</reference>
<comment type="caution">
    <text evidence="8">The sequence shown here is derived from an EMBL/GenBank/DDBJ whole genome shotgun (WGS) entry which is preliminary data.</text>
</comment>
<keyword evidence="3" id="KW-0408">Iron</keyword>
<dbReference type="PANTHER" id="PTHR21496">
    <property type="entry name" value="FERREDOXIN-RELATED"/>
    <property type="match status" value="1"/>
</dbReference>
<dbReference type="SUPFAM" id="SSF50022">
    <property type="entry name" value="ISP domain"/>
    <property type="match status" value="1"/>
</dbReference>
<dbReference type="GO" id="GO:0051537">
    <property type="term" value="F:2 iron, 2 sulfur cluster binding"/>
    <property type="evidence" value="ECO:0007669"/>
    <property type="project" value="UniProtKB-KW"/>
</dbReference>
<evidence type="ECO:0000256" key="4">
    <source>
        <dbReference type="ARBA" id="ARBA00023014"/>
    </source>
</evidence>
<evidence type="ECO:0000313" key="8">
    <source>
        <dbReference type="EMBL" id="GGB95165.1"/>
    </source>
</evidence>
<dbReference type="InterPro" id="IPR017941">
    <property type="entry name" value="Rieske_2Fe-2S"/>
</dbReference>
<evidence type="ECO:0000256" key="5">
    <source>
        <dbReference type="ARBA" id="ARBA00034078"/>
    </source>
</evidence>
<reference evidence="8" key="1">
    <citation type="journal article" date="2014" name="Int. J. Syst. Evol. Microbiol.">
        <title>Complete genome sequence of Corynebacterium casei LMG S-19264T (=DSM 44701T), isolated from a smear-ripened cheese.</title>
        <authorList>
            <consortium name="US DOE Joint Genome Institute (JGI-PGF)"/>
            <person name="Walter F."/>
            <person name="Albersmeier A."/>
            <person name="Kalinowski J."/>
            <person name="Ruckert C."/>
        </authorList>
    </citation>
    <scope>NUCLEOTIDE SEQUENCE</scope>
    <source>
        <strain evidence="8">CGMCC 1.15095</strain>
    </source>
</reference>